<name>A0A840DYW4_9HYPH</name>
<sequence>MALSLYHSFYGRCRKMGLGVLSDISLKQACEITPFSYKFSDNRLERSAAFL</sequence>
<gene>
    <name evidence="1" type="ORF">GGR08_001011</name>
</gene>
<evidence type="ECO:0000313" key="2">
    <source>
        <dbReference type="Proteomes" id="UP000585970"/>
    </source>
</evidence>
<protein>
    <submittedName>
        <fullName evidence="1">Uncharacterized protein</fullName>
    </submittedName>
</protein>
<keyword evidence="2" id="KW-1185">Reference proteome</keyword>
<proteinExistence type="predicted"/>
<reference evidence="1 2" key="1">
    <citation type="submission" date="2020-08" db="EMBL/GenBank/DDBJ databases">
        <title>Genomic Encyclopedia of Type Strains, Phase IV (KMG-IV): sequencing the most valuable type-strain genomes for metagenomic binning, comparative biology and taxonomic classification.</title>
        <authorList>
            <person name="Goeker M."/>
        </authorList>
    </citation>
    <scope>NUCLEOTIDE SEQUENCE [LARGE SCALE GENOMIC DNA]</scope>
    <source>
        <strain evidence="1 2">DSM 100694</strain>
    </source>
</reference>
<dbReference type="AlphaFoldDB" id="A0A840DYW4"/>
<organism evidence="1 2">
    <name type="scientific">Bartonella fuyuanensis</name>
    <dbReference type="NCBI Taxonomy" id="1460968"/>
    <lineage>
        <taxon>Bacteria</taxon>
        <taxon>Pseudomonadati</taxon>
        <taxon>Pseudomonadota</taxon>
        <taxon>Alphaproteobacteria</taxon>
        <taxon>Hyphomicrobiales</taxon>
        <taxon>Bartonellaceae</taxon>
        <taxon>Bartonella</taxon>
    </lineage>
</organism>
<dbReference type="EMBL" id="JACIFE010000009">
    <property type="protein sequence ID" value="MBB4076705.1"/>
    <property type="molecule type" value="Genomic_DNA"/>
</dbReference>
<accession>A0A840DYW4</accession>
<dbReference type="Proteomes" id="UP000585970">
    <property type="component" value="Unassembled WGS sequence"/>
</dbReference>
<comment type="caution">
    <text evidence="1">The sequence shown here is derived from an EMBL/GenBank/DDBJ whole genome shotgun (WGS) entry which is preliminary data.</text>
</comment>
<evidence type="ECO:0000313" key="1">
    <source>
        <dbReference type="EMBL" id="MBB4076705.1"/>
    </source>
</evidence>